<dbReference type="OrthoDB" id="3797010at2759"/>
<evidence type="ECO:0000256" key="1">
    <source>
        <dbReference type="SAM" id="MobiDB-lite"/>
    </source>
</evidence>
<accession>A0A9P4V885</accession>
<gene>
    <name evidence="2" type="ORF">EJ04DRAFT_572187</name>
</gene>
<sequence length="292" mass="32428">MYGNHRAPPPAPFAFPRSATQDAHAGRPTQLFGSLSQHSRSTSVSSTRSARQPSPIHFPIWACWTCSCGACHKFTLTSAVRPLGRLTCYGCRQVAKYLISLPPLENGPPKTHLGHVCCKCGRSHLRVPKEVDGQENLSENSSSHLPSKMRDARDKFWRAFKRMSPSNTGIERPATAPSSPKPNIQLTGLIKWDGSVIPIEQRPEITRKVYSVSFDKECTCSHAPCGLCIRFKYTPAESEDEWITQMVERPSSQPKYGEQTRIRMGENARASASKLRLRMAENTQASASEFGV</sequence>
<protein>
    <submittedName>
        <fullName evidence="2">Uncharacterized protein</fullName>
    </submittedName>
</protein>
<dbReference type="Proteomes" id="UP000799444">
    <property type="component" value="Unassembled WGS sequence"/>
</dbReference>
<feature type="compositionally biased region" description="Low complexity" evidence="1">
    <location>
        <begin position="34"/>
        <end position="49"/>
    </location>
</feature>
<reference evidence="2" key="1">
    <citation type="journal article" date="2020" name="Stud. Mycol.">
        <title>101 Dothideomycetes genomes: a test case for predicting lifestyles and emergence of pathogens.</title>
        <authorList>
            <person name="Haridas S."/>
            <person name="Albert R."/>
            <person name="Binder M."/>
            <person name="Bloem J."/>
            <person name="Labutti K."/>
            <person name="Salamov A."/>
            <person name="Andreopoulos B."/>
            <person name="Baker S."/>
            <person name="Barry K."/>
            <person name="Bills G."/>
            <person name="Bluhm B."/>
            <person name="Cannon C."/>
            <person name="Castanera R."/>
            <person name="Culley D."/>
            <person name="Daum C."/>
            <person name="Ezra D."/>
            <person name="Gonzalez J."/>
            <person name="Henrissat B."/>
            <person name="Kuo A."/>
            <person name="Liang C."/>
            <person name="Lipzen A."/>
            <person name="Lutzoni F."/>
            <person name="Magnuson J."/>
            <person name="Mondo S."/>
            <person name="Nolan M."/>
            <person name="Ohm R."/>
            <person name="Pangilinan J."/>
            <person name="Park H.-J."/>
            <person name="Ramirez L."/>
            <person name="Alfaro M."/>
            <person name="Sun H."/>
            <person name="Tritt A."/>
            <person name="Yoshinaga Y."/>
            <person name="Zwiers L.-H."/>
            <person name="Turgeon B."/>
            <person name="Goodwin S."/>
            <person name="Spatafora J."/>
            <person name="Crous P."/>
            <person name="Grigoriev I."/>
        </authorList>
    </citation>
    <scope>NUCLEOTIDE SEQUENCE</scope>
    <source>
        <strain evidence="2">CBS 125425</strain>
    </source>
</reference>
<feature type="region of interest" description="Disordered" evidence="1">
    <location>
        <begin position="1"/>
        <end position="20"/>
    </location>
</feature>
<dbReference type="EMBL" id="ML996100">
    <property type="protein sequence ID" value="KAF2740341.1"/>
    <property type="molecule type" value="Genomic_DNA"/>
</dbReference>
<dbReference type="AlphaFoldDB" id="A0A9P4V885"/>
<feature type="region of interest" description="Disordered" evidence="1">
    <location>
        <begin position="31"/>
        <end position="53"/>
    </location>
</feature>
<proteinExistence type="predicted"/>
<name>A0A9P4V885_9PLEO</name>
<evidence type="ECO:0000313" key="2">
    <source>
        <dbReference type="EMBL" id="KAF2740341.1"/>
    </source>
</evidence>
<organism evidence="2 3">
    <name type="scientific">Polyplosphaeria fusca</name>
    <dbReference type="NCBI Taxonomy" id="682080"/>
    <lineage>
        <taxon>Eukaryota</taxon>
        <taxon>Fungi</taxon>
        <taxon>Dikarya</taxon>
        <taxon>Ascomycota</taxon>
        <taxon>Pezizomycotina</taxon>
        <taxon>Dothideomycetes</taxon>
        <taxon>Pleosporomycetidae</taxon>
        <taxon>Pleosporales</taxon>
        <taxon>Tetraplosphaeriaceae</taxon>
        <taxon>Polyplosphaeria</taxon>
    </lineage>
</organism>
<comment type="caution">
    <text evidence="2">The sequence shown here is derived from an EMBL/GenBank/DDBJ whole genome shotgun (WGS) entry which is preliminary data.</text>
</comment>
<keyword evidence="3" id="KW-1185">Reference proteome</keyword>
<evidence type="ECO:0000313" key="3">
    <source>
        <dbReference type="Proteomes" id="UP000799444"/>
    </source>
</evidence>